<evidence type="ECO:0000256" key="6">
    <source>
        <dbReference type="ARBA" id="ARBA00023242"/>
    </source>
</evidence>
<evidence type="ECO:0000256" key="4">
    <source>
        <dbReference type="ARBA" id="ARBA00022771"/>
    </source>
</evidence>
<dbReference type="PANTHER" id="PTHR24394:SF29">
    <property type="entry name" value="MYONEURIN"/>
    <property type="match status" value="1"/>
</dbReference>
<keyword evidence="12" id="KW-1185">Reference proteome</keyword>
<evidence type="ECO:0000313" key="12">
    <source>
        <dbReference type="Proteomes" id="UP000198287"/>
    </source>
</evidence>
<keyword evidence="6" id="KW-0539">Nucleus</keyword>
<dbReference type="EMBL" id="LNIX01000001">
    <property type="protein sequence ID" value="OXA65117.1"/>
    <property type="molecule type" value="Genomic_DNA"/>
</dbReference>
<evidence type="ECO:0000259" key="10">
    <source>
        <dbReference type="PROSITE" id="PS50157"/>
    </source>
</evidence>
<keyword evidence="3" id="KW-0677">Repeat</keyword>
<feature type="compositionally biased region" description="Polar residues" evidence="8">
    <location>
        <begin position="533"/>
        <end position="543"/>
    </location>
</feature>
<dbReference type="GO" id="GO:0005634">
    <property type="term" value="C:nucleus"/>
    <property type="evidence" value="ECO:0007669"/>
    <property type="project" value="UniProtKB-SubCell"/>
</dbReference>
<evidence type="ECO:0000256" key="1">
    <source>
        <dbReference type="ARBA" id="ARBA00004123"/>
    </source>
</evidence>
<keyword evidence="2" id="KW-0479">Metal-binding</keyword>
<dbReference type="PANTHER" id="PTHR24394">
    <property type="entry name" value="ZINC FINGER PROTEIN"/>
    <property type="match status" value="1"/>
</dbReference>
<dbReference type="InterPro" id="IPR013087">
    <property type="entry name" value="Znf_C2H2_type"/>
</dbReference>
<feature type="region of interest" description="Disordered" evidence="8">
    <location>
        <begin position="522"/>
        <end position="566"/>
    </location>
</feature>
<accession>A0A226F6J4</accession>
<dbReference type="Pfam" id="PF13912">
    <property type="entry name" value="zf-C2H2_6"/>
    <property type="match status" value="1"/>
</dbReference>
<protein>
    <submittedName>
        <fullName evidence="11">Zinc finger and BTB domain-containing protein 44</fullName>
    </submittedName>
</protein>
<dbReference type="STRING" id="158441.A0A226F6J4"/>
<dbReference type="SUPFAM" id="SSF54695">
    <property type="entry name" value="POZ domain"/>
    <property type="match status" value="1"/>
</dbReference>
<dbReference type="OMA" id="MIFQHSE"/>
<dbReference type="SMART" id="SM00225">
    <property type="entry name" value="BTB"/>
    <property type="match status" value="1"/>
</dbReference>
<dbReference type="Gene3D" id="3.30.160.60">
    <property type="entry name" value="Classic Zinc Finger"/>
    <property type="match status" value="2"/>
</dbReference>
<feature type="compositionally biased region" description="Acidic residues" evidence="8">
    <location>
        <begin position="1255"/>
        <end position="1271"/>
    </location>
</feature>
<comment type="subcellular location">
    <subcellularLocation>
        <location evidence="1">Nucleus</location>
    </subcellularLocation>
</comment>
<dbReference type="Proteomes" id="UP000198287">
    <property type="component" value="Unassembled WGS sequence"/>
</dbReference>
<evidence type="ECO:0000256" key="2">
    <source>
        <dbReference type="ARBA" id="ARBA00022723"/>
    </source>
</evidence>
<dbReference type="InterPro" id="IPR011333">
    <property type="entry name" value="SKP1/BTB/POZ_sf"/>
</dbReference>
<evidence type="ECO:0000259" key="9">
    <source>
        <dbReference type="PROSITE" id="PS50097"/>
    </source>
</evidence>
<evidence type="ECO:0000256" key="5">
    <source>
        <dbReference type="ARBA" id="ARBA00022833"/>
    </source>
</evidence>
<dbReference type="PROSITE" id="PS00028">
    <property type="entry name" value="ZINC_FINGER_C2H2_1"/>
    <property type="match status" value="2"/>
</dbReference>
<reference evidence="11 12" key="1">
    <citation type="submission" date="2015-12" db="EMBL/GenBank/DDBJ databases">
        <title>The genome of Folsomia candida.</title>
        <authorList>
            <person name="Faddeeva A."/>
            <person name="Derks M.F."/>
            <person name="Anvar Y."/>
            <person name="Smit S."/>
            <person name="Van Straalen N."/>
            <person name="Roelofs D."/>
        </authorList>
    </citation>
    <scope>NUCLEOTIDE SEQUENCE [LARGE SCALE GENOMIC DNA]</scope>
    <source>
        <strain evidence="11 12">VU population</strain>
        <tissue evidence="11">Whole body</tissue>
    </source>
</reference>
<dbReference type="GO" id="GO:0008270">
    <property type="term" value="F:zinc ion binding"/>
    <property type="evidence" value="ECO:0007669"/>
    <property type="project" value="UniProtKB-KW"/>
</dbReference>
<evidence type="ECO:0000256" key="7">
    <source>
        <dbReference type="PROSITE-ProRule" id="PRU00042"/>
    </source>
</evidence>
<comment type="caution">
    <text evidence="11">The sequence shown here is derived from an EMBL/GenBank/DDBJ whole genome shotgun (WGS) entry which is preliminary data.</text>
</comment>
<keyword evidence="5" id="KW-0862">Zinc</keyword>
<feature type="domain" description="BTB" evidence="9">
    <location>
        <begin position="153"/>
        <end position="220"/>
    </location>
</feature>
<name>A0A226F6J4_FOLCA</name>
<evidence type="ECO:0000313" key="11">
    <source>
        <dbReference type="EMBL" id="OXA65117.1"/>
    </source>
</evidence>
<feature type="region of interest" description="Disordered" evidence="8">
    <location>
        <begin position="20"/>
        <end position="125"/>
    </location>
</feature>
<dbReference type="PROSITE" id="PS50157">
    <property type="entry name" value="ZINC_FINGER_C2H2_2"/>
    <property type="match status" value="2"/>
</dbReference>
<dbReference type="Gene3D" id="3.30.710.10">
    <property type="entry name" value="Potassium Channel Kv1.1, Chain A"/>
    <property type="match status" value="1"/>
</dbReference>
<feature type="compositionally biased region" description="Acidic residues" evidence="8">
    <location>
        <begin position="56"/>
        <end position="82"/>
    </location>
</feature>
<feature type="domain" description="C2H2-type" evidence="10">
    <location>
        <begin position="780"/>
        <end position="809"/>
    </location>
</feature>
<dbReference type="InterPro" id="IPR000210">
    <property type="entry name" value="BTB/POZ_dom"/>
</dbReference>
<dbReference type="PROSITE" id="PS50097">
    <property type="entry name" value="BTB"/>
    <property type="match status" value="1"/>
</dbReference>
<feature type="region of interest" description="Disordered" evidence="8">
    <location>
        <begin position="1202"/>
        <end position="1282"/>
    </location>
</feature>
<feature type="compositionally biased region" description="Basic and acidic residues" evidence="8">
    <location>
        <begin position="1223"/>
        <end position="1233"/>
    </location>
</feature>
<dbReference type="SMART" id="SM00355">
    <property type="entry name" value="ZnF_C2H2"/>
    <property type="match status" value="5"/>
</dbReference>
<dbReference type="InterPro" id="IPR036236">
    <property type="entry name" value="Znf_C2H2_sf"/>
</dbReference>
<keyword evidence="4 7" id="KW-0863">Zinc-finger</keyword>
<proteinExistence type="predicted"/>
<organism evidence="11 12">
    <name type="scientific">Folsomia candida</name>
    <name type="common">Springtail</name>
    <dbReference type="NCBI Taxonomy" id="158441"/>
    <lineage>
        <taxon>Eukaryota</taxon>
        <taxon>Metazoa</taxon>
        <taxon>Ecdysozoa</taxon>
        <taxon>Arthropoda</taxon>
        <taxon>Hexapoda</taxon>
        <taxon>Collembola</taxon>
        <taxon>Entomobryomorpha</taxon>
        <taxon>Isotomoidea</taxon>
        <taxon>Isotomidae</taxon>
        <taxon>Proisotominae</taxon>
        <taxon>Folsomia</taxon>
    </lineage>
</organism>
<sequence length="1282" mass="142022">MSELTKVQTPIIPGAQIIKVEMQDPDNPLHQLHPSEDVPEPEGLSVEVEMTTHDQTEDDDDGEEVEEEDDPPPDDDEEEDETPAAPITATPNLTTTTIAPAPFAGGRKQQSPPTQQQQQHHQVQQKFQDVRVDNWGNYCLQRLQVMFERGDFCDLTLQFHTNQLLKVHRVVVNLCTEYFANLERLFGLTDGVLVLPKDVEYQAMVTIVTFFYTGKLEIRGNQFNEVYRTVKLMNITILIKLLEAHARKPTVQAKKEQSRPIIFKQAVEIGRPLAKAQVSPAGGGIQMTGTPVRIGGTTTLSIAGAGGTKTLQVTTPGAKLPPGIKTKTVLARVQPQGMRLNQQGGLSRVMHSKKLPIWKERKYPGDNMMVADKWHGKDEPARPTRFEWGDPDDDPLSLAPASVISHTLMEKQKSANSTRKVEDIFDAVKTQTLGKRSAESLKMQDNRPLKTSRIMIPSSEVIISSQNVNDDVNLTDDTVEEEVCTTEVSMASSLVAKNHTPTLKPAIKTLPTLTRLTPMVGKNDPNLGALGKSSETPSFSGSRTHSKTVRFAPEVEKENSKTTNTHTAELSIEEDIASSHSKIIAEVLKKYPDLIKEKQNIRLKIVQKGAESSSSKDKSKVSYIVLKSTSSPEALGAVLLKKPNHTTTNKAFWDNSLEKDKKPSGAENTTGPWLCYAENCKMKQVCGGDDDETPMVFESYYAYRRHLVDVHGERIDARICEYCGQKASKRNLLLYHLYTKHGVNPPKNMNFPNCDRCDYIALSESLLSKHKLTHDATKEFSCQICSASFKSSGALQGHMSANLHRNKDTKVYECPYCRKPFVRNINLKGHIRSLHRDIARIEEMDDPRLPHDETLVNRVNMSFNTANRKRQFPSILGSRPVPLEILPGDGQQQVSLVTADGHTIEILHGGLDPSMSVPMALVPSSEAEAMSNVASSIAASLGLEQGVHGTTEFITGDGSQAVYIMDNSQPAVEVDMSAMGLGDGTMIYDGDDPNSQGPFIVQDIHGKIFRKMTGIDETGKPVIFFQLSEDHGQMTNSILEDGIQMATENSSVFVSSDVNVPVTSDSGSGEPDDGVYDLVSNQDQESQVIISHPDMTNSDHEGEEVKEEVYEEEIIQQHIESSSSSSEVQELHVVLEQNTSDNAATALQGEHEASSRADHLDETYSQHAEDNDQETMIDHGENEQFQGDESNVMIVAELDEDHHHHHQSVSSAKEVEAGNDTKVGVDDSQVRAEQEEDTQLVQEDNIHEQQTQVVEVDEPQVSETETEEPELVVEQQVVKEEQ</sequence>
<gene>
    <name evidence="11" type="ORF">Fcan01_02472</name>
</gene>
<dbReference type="GO" id="GO:0000981">
    <property type="term" value="F:DNA-binding transcription factor activity, RNA polymerase II-specific"/>
    <property type="evidence" value="ECO:0007669"/>
    <property type="project" value="TreeGrafter"/>
</dbReference>
<dbReference type="Pfam" id="PF00651">
    <property type="entry name" value="BTB"/>
    <property type="match status" value="1"/>
</dbReference>
<evidence type="ECO:0000256" key="8">
    <source>
        <dbReference type="SAM" id="MobiDB-lite"/>
    </source>
</evidence>
<feature type="compositionally biased region" description="Low complexity" evidence="8">
    <location>
        <begin position="83"/>
        <end position="125"/>
    </location>
</feature>
<dbReference type="Pfam" id="PF00096">
    <property type="entry name" value="zf-C2H2"/>
    <property type="match status" value="1"/>
</dbReference>
<evidence type="ECO:0000256" key="3">
    <source>
        <dbReference type="ARBA" id="ARBA00022737"/>
    </source>
</evidence>
<dbReference type="SUPFAM" id="SSF57667">
    <property type="entry name" value="beta-beta-alpha zinc fingers"/>
    <property type="match status" value="1"/>
</dbReference>
<dbReference type="OrthoDB" id="10069414at2759"/>
<feature type="domain" description="C2H2-type" evidence="10">
    <location>
        <begin position="812"/>
        <end position="835"/>
    </location>
</feature>